<protein>
    <submittedName>
        <fullName evidence="1">Uncharacterized protein</fullName>
    </submittedName>
</protein>
<dbReference type="RefSeq" id="WP_346823328.1">
    <property type="nucleotide sequence ID" value="NZ_JBDKWZ010000014.1"/>
</dbReference>
<organism evidence="1 2">
    <name type="scientific">Rapidithrix thailandica</name>
    <dbReference type="NCBI Taxonomy" id="413964"/>
    <lineage>
        <taxon>Bacteria</taxon>
        <taxon>Pseudomonadati</taxon>
        <taxon>Bacteroidota</taxon>
        <taxon>Cytophagia</taxon>
        <taxon>Cytophagales</taxon>
        <taxon>Flammeovirgaceae</taxon>
        <taxon>Rapidithrix</taxon>
    </lineage>
</organism>
<name>A0AAW9SDE2_9BACT</name>
<keyword evidence="2" id="KW-1185">Reference proteome</keyword>
<comment type="caution">
    <text evidence="1">The sequence shown here is derived from an EMBL/GenBank/DDBJ whole genome shotgun (WGS) entry which is preliminary data.</text>
</comment>
<gene>
    <name evidence="1" type="ORF">AAG747_21675</name>
</gene>
<dbReference type="EMBL" id="JBDKWZ010000014">
    <property type="protein sequence ID" value="MEN7550545.1"/>
    <property type="molecule type" value="Genomic_DNA"/>
</dbReference>
<evidence type="ECO:0000313" key="1">
    <source>
        <dbReference type="EMBL" id="MEN7550545.1"/>
    </source>
</evidence>
<sequence>MIQLFLKRRLVRTVALGLSLSILIQLFSVPVSYALTGGPSQPEVQAFEPVGTTEMVDLFSGDFTYNIPLFELPGPNGGYPFNLAYHAGVGMDQEASWVGLGWSLNPGAINRQVRGLPDEFKGDKIVTKTHIKPNVTIGGELGVGGEIFGNSKIKGEIGLKIFNNSYKGVGYSLEPQLTATINKVTAEKRSSNLSIGLSLNSQEGVALNASYGLSHEMEKNRAVSLGLSGTYSSRHGVQGLAITGSAEEIGKKEVVVTDKAGNPVTNENGEPVKITIKETLSAGSYSMNLDFGVPSYTPAISYPMYTKSYALKFKLGPAYSGVYPYGSIQGFYTKQELKNNGAEVPWEGYGYLNYEQGALNKHALSDLNREKDGMVSEETPNLGLPSYTYDVYSASGQGMGAMYRPFRSDFGIVADPVKESGSHSLSLGVDVGIPSHIGVNASLFLADSWSGQWVPKSFSGRENFEFRGKSLDNPLYEPSYFKVHGELTSVSANKLQAIGGEKAVKFNLHGVNEISSPIAPQAYLNERVSRNQVVQPLRVEQLLDGQNKELYPLFSLQYYHGTETTTLRPYQRTNLQSNGKKHHIAGFTALNPDGLQYTYALPAYNLTQKEATFSVNDGGVNIRSRVDIQEDGNSGSAKHKHNRTDQFLHENTTPAYPHAFLLTSVTGPDYVDVTGNGITDDDLGYWIKFTYRKLVTDGGREYYRWRSPYDRANFDEGYRSSDEDDRGSYVYGEKEMWLLARVESKSHYAEFSVSKREDGLEAAGEFATLGAKGSFASYKLDKIALYSKQQDKQPIKQVRFRYAETAEDELCRGIENAANGRGKLTLKQLWFEYGNNSRGKLNPYTFDYHVSNPIENPNYNMYAVDRWGNYKPVPKNASNEEDVLSNYDFPYIDQTTEKETLDAYAGSWSLKEIRLPSGGKIVVDYEMDDYAYVQNRKAMQMMKVVGLEEVGRFDNYLPMGGPAHVDFNKVIFELEQPIPAEKVGSGAGQQTAQEVVLRYLDENGNGVLDQGRERQLYFKFLLRLRSKGGKVFDDFIKGYVDLNPNPASMGLEPAVNGEYRYGYFEMKEDRGYQAIAYRAWQHLKVNQPELATPIARSGVNPDGLKGQIEALIGMVKEVDQMFTGYYNYAQEKGWAKQVIQDKAWVRLYTPDKIKKGGGHRVKQLTLFDNWARQENLSSEQKGEREGVYGQVYDYTLEENGEQISSGVATNEPILGGEENTLRYGKKYTQSVFLASNNNLYFEYPVNAAYYPGASVGYRKVTVKSLASGWLENREMKYFDDWFSKTPDKSKLKFGSSGQTEHEFYTAKDFPVLAYETDKKDKPKKHKINLGLYKDEESKLTSSQGYSIVLNDMHGKPKATRHYAQGEDGQMAQSPFSKVEYKYFNKKMRHEGKTVQALDNLFAYQEQEDGQGYLQKTNKVTSNSRYLGLEQEVMIDMRRNVDGVYNGGTDTNVDFIFAIFLPIPIPSWWPNLGKSFSALNTTVINKVIHKSGVLQEIVAEHEGSRVTTQNLCWDAQTGRAILTKVNNNFDQPIYSHQIPAFWKYEGMGPAYKNIGLEFDAKLNVYQPNAPSFKVKGGTWDQVSSQLSPGDKVMVFTTSGNNQAITGMRYKGFGIFTKDLGRGNVAEDTDYRFRLNRTGLEFTAQCTPYVLKALAYEASEGNWMKAKPFLMPWDELLVYPKDENGNIKPAQARMVYVGDGIFAQDEGRISGGNEYHFYIYRSGRRNQLNADAGGITALKNPMEPEAGQQ</sequence>
<dbReference type="Proteomes" id="UP001403385">
    <property type="component" value="Unassembled WGS sequence"/>
</dbReference>
<accession>A0AAW9SDE2</accession>
<proteinExistence type="predicted"/>
<reference evidence="1 2" key="1">
    <citation type="submission" date="2024-04" db="EMBL/GenBank/DDBJ databases">
        <title>Novel genus in family Flammeovirgaceae.</title>
        <authorList>
            <person name="Nguyen T.H."/>
            <person name="Vuong T.Q."/>
            <person name="Le H."/>
            <person name="Kim S.-G."/>
        </authorList>
    </citation>
    <scope>NUCLEOTIDE SEQUENCE [LARGE SCALE GENOMIC DNA]</scope>
    <source>
        <strain evidence="1 2">JCM 23209</strain>
    </source>
</reference>
<evidence type="ECO:0000313" key="2">
    <source>
        <dbReference type="Proteomes" id="UP001403385"/>
    </source>
</evidence>